<reference evidence="9 10" key="1">
    <citation type="submission" date="2020-07" db="EMBL/GenBank/DDBJ databases">
        <title>Thermoactinomyces phylogeny.</title>
        <authorList>
            <person name="Dunlap C."/>
        </authorList>
    </citation>
    <scope>NUCLEOTIDE SEQUENCE [LARGE SCALE GENOMIC DNA]</scope>
    <source>
        <strain evidence="9 10">AMNI-1</strain>
    </source>
</reference>
<feature type="transmembrane region" description="Helical" evidence="8">
    <location>
        <begin position="129"/>
        <end position="147"/>
    </location>
</feature>
<feature type="transmembrane region" description="Helical" evidence="8">
    <location>
        <begin position="198"/>
        <end position="219"/>
    </location>
</feature>
<comment type="caution">
    <text evidence="9">The sequence shown here is derived from an EMBL/GenBank/DDBJ whole genome shotgun (WGS) entry which is preliminary data.</text>
</comment>
<keyword evidence="6 8" id="KW-1133">Transmembrane helix</keyword>
<dbReference type="RefSeq" id="WP_181739876.1">
    <property type="nucleotide sequence ID" value="NZ_JACEOL010000030.1"/>
</dbReference>
<feature type="transmembrane region" description="Helical" evidence="8">
    <location>
        <begin position="317"/>
        <end position="336"/>
    </location>
</feature>
<sequence length="386" mass="43081">MSRKTASKDKITSYQAFTLLYSTLFGVGVMTLPRDVGEKAGNDLVWVIFLSGFLVFVLVYLISTLCQRFPGMTFTQYTAEILGGSQKKWIGKVLSIPFVLMVVVFFILGIGTVLRMFGETITSSMLRHTPLEAIMLILILTVAFGAGSKLEVIAKLNEFLFPITLAPFLLMLFAAVQRGDFTNILPLFQINLSNIIEAILRGGYSFAGYLVIMIFAGFYQEPGKMKKIHTISLISIIVSYWYLCVITLGVLGIEEVKNIMFPVLEVAKSVKLEDMFFERIEAVILSIWLVTAFTSILNLYAAFVQVIIGFFHLSEKYRLWISFLTMPGLLLLAMIPKNVPEIGTYGEIVGVYEIGVSLLVPLVLLLIAVIRRKKGEVNLEIDSSSK</sequence>
<evidence type="ECO:0000256" key="6">
    <source>
        <dbReference type="ARBA" id="ARBA00022989"/>
    </source>
</evidence>
<accession>A0A7W2ARB5</accession>
<dbReference type="AlphaFoldDB" id="A0A7W2ARB5"/>
<proteinExistence type="inferred from homology"/>
<dbReference type="GO" id="GO:0009847">
    <property type="term" value="P:spore germination"/>
    <property type="evidence" value="ECO:0007669"/>
    <property type="project" value="InterPro"/>
</dbReference>
<dbReference type="PANTHER" id="PTHR34975">
    <property type="entry name" value="SPORE GERMINATION PROTEIN A2"/>
    <property type="match status" value="1"/>
</dbReference>
<keyword evidence="10" id="KW-1185">Reference proteome</keyword>
<dbReference type="Proteomes" id="UP000538292">
    <property type="component" value="Unassembled WGS sequence"/>
</dbReference>
<dbReference type="Pfam" id="PF03845">
    <property type="entry name" value="Spore_permease"/>
    <property type="match status" value="1"/>
</dbReference>
<dbReference type="NCBIfam" id="TIGR00912">
    <property type="entry name" value="2A0309"/>
    <property type="match status" value="1"/>
</dbReference>
<feature type="transmembrane region" description="Helical" evidence="8">
    <location>
        <begin position="12"/>
        <end position="32"/>
    </location>
</feature>
<evidence type="ECO:0000256" key="7">
    <source>
        <dbReference type="ARBA" id="ARBA00023136"/>
    </source>
</evidence>
<feature type="transmembrane region" description="Helical" evidence="8">
    <location>
        <begin position="44"/>
        <end position="62"/>
    </location>
</feature>
<comment type="subcellular location">
    <subcellularLocation>
        <location evidence="1">Membrane</location>
        <topology evidence="1">Multi-pass membrane protein</topology>
    </subcellularLocation>
</comment>
<evidence type="ECO:0000256" key="1">
    <source>
        <dbReference type="ARBA" id="ARBA00004141"/>
    </source>
</evidence>
<keyword evidence="3" id="KW-0813">Transport</keyword>
<evidence type="ECO:0000256" key="5">
    <source>
        <dbReference type="ARBA" id="ARBA00022692"/>
    </source>
</evidence>
<gene>
    <name evidence="9" type="ORF">H2C83_08710</name>
</gene>
<name>A0A7W2ARB5_9BACL</name>
<dbReference type="InterPro" id="IPR004761">
    <property type="entry name" value="Spore_GerAB"/>
</dbReference>
<feature type="transmembrane region" description="Helical" evidence="8">
    <location>
        <begin position="231"/>
        <end position="253"/>
    </location>
</feature>
<comment type="similarity">
    <text evidence="2">Belongs to the amino acid-polyamine-organocation (APC) superfamily. Spore germination protein (SGP) (TC 2.A.3.9) family.</text>
</comment>
<dbReference type="PANTHER" id="PTHR34975:SF2">
    <property type="entry name" value="SPORE GERMINATION PROTEIN A2"/>
    <property type="match status" value="1"/>
</dbReference>
<keyword evidence="7 8" id="KW-0472">Membrane</keyword>
<keyword evidence="4" id="KW-0309">Germination</keyword>
<dbReference type="GO" id="GO:0016020">
    <property type="term" value="C:membrane"/>
    <property type="evidence" value="ECO:0007669"/>
    <property type="project" value="UniProtKB-SubCell"/>
</dbReference>
<evidence type="ECO:0000256" key="3">
    <source>
        <dbReference type="ARBA" id="ARBA00022448"/>
    </source>
</evidence>
<feature type="transmembrane region" description="Helical" evidence="8">
    <location>
        <begin position="159"/>
        <end position="178"/>
    </location>
</feature>
<dbReference type="EMBL" id="JACEOL010000030">
    <property type="protein sequence ID" value="MBA4602393.1"/>
    <property type="molecule type" value="Genomic_DNA"/>
</dbReference>
<evidence type="ECO:0000256" key="4">
    <source>
        <dbReference type="ARBA" id="ARBA00022544"/>
    </source>
</evidence>
<keyword evidence="5 8" id="KW-0812">Transmembrane</keyword>
<evidence type="ECO:0000256" key="8">
    <source>
        <dbReference type="SAM" id="Phobius"/>
    </source>
</evidence>
<evidence type="ECO:0000313" key="9">
    <source>
        <dbReference type="EMBL" id="MBA4602393.1"/>
    </source>
</evidence>
<evidence type="ECO:0000256" key="2">
    <source>
        <dbReference type="ARBA" id="ARBA00007998"/>
    </source>
</evidence>
<evidence type="ECO:0000313" key="10">
    <source>
        <dbReference type="Proteomes" id="UP000538292"/>
    </source>
</evidence>
<feature type="transmembrane region" description="Helical" evidence="8">
    <location>
        <begin position="348"/>
        <end position="370"/>
    </location>
</feature>
<feature type="transmembrane region" description="Helical" evidence="8">
    <location>
        <begin position="282"/>
        <end position="310"/>
    </location>
</feature>
<protein>
    <submittedName>
        <fullName evidence="9">Endospore germination permease</fullName>
    </submittedName>
</protein>
<feature type="transmembrane region" description="Helical" evidence="8">
    <location>
        <begin position="93"/>
        <end position="117"/>
    </location>
</feature>
<organism evidence="9 10">
    <name type="scientific">Thermoactinomyces mirandus</name>
    <dbReference type="NCBI Taxonomy" id="2756294"/>
    <lineage>
        <taxon>Bacteria</taxon>
        <taxon>Bacillati</taxon>
        <taxon>Bacillota</taxon>
        <taxon>Bacilli</taxon>
        <taxon>Bacillales</taxon>
        <taxon>Thermoactinomycetaceae</taxon>
        <taxon>Thermoactinomyces</taxon>
    </lineage>
</organism>
<dbReference type="Gene3D" id="1.20.1740.10">
    <property type="entry name" value="Amino acid/polyamine transporter I"/>
    <property type="match status" value="1"/>
</dbReference>